<evidence type="ECO:0000256" key="2">
    <source>
        <dbReference type="ARBA" id="ARBA00009549"/>
    </source>
</evidence>
<dbReference type="OrthoDB" id="46159at2759"/>
<dbReference type="Proteomes" id="UP000078561">
    <property type="component" value="Unassembled WGS sequence"/>
</dbReference>
<keyword evidence="5" id="KW-0498">Mitosis</keyword>
<evidence type="ECO:0000259" key="7">
    <source>
        <dbReference type="Pfam" id="PF12348"/>
    </source>
</evidence>
<proteinExistence type="inferred from homology"/>
<dbReference type="GO" id="GO:0051301">
    <property type="term" value="P:cell division"/>
    <property type="evidence" value="ECO:0007669"/>
    <property type="project" value="UniProtKB-KW"/>
</dbReference>
<dbReference type="GO" id="GO:0090307">
    <property type="term" value="P:mitotic spindle assembly"/>
    <property type="evidence" value="ECO:0007669"/>
    <property type="project" value="TreeGrafter"/>
</dbReference>
<dbReference type="GO" id="GO:0005881">
    <property type="term" value="C:cytoplasmic microtubule"/>
    <property type="evidence" value="ECO:0007669"/>
    <property type="project" value="TreeGrafter"/>
</dbReference>
<dbReference type="InterPro" id="IPR016024">
    <property type="entry name" value="ARM-type_fold"/>
</dbReference>
<evidence type="ECO:0000313" key="9">
    <source>
        <dbReference type="Proteomes" id="UP000078561"/>
    </source>
</evidence>
<evidence type="ECO:0000313" key="8">
    <source>
        <dbReference type="EMBL" id="SAL98546.1"/>
    </source>
</evidence>
<dbReference type="PANTHER" id="PTHR21567">
    <property type="entry name" value="CLASP"/>
    <property type="match status" value="1"/>
</dbReference>
<feature type="compositionally biased region" description="Polar residues" evidence="6">
    <location>
        <begin position="907"/>
        <end position="918"/>
    </location>
</feature>
<dbReference type="Gene3D" id="1.25.10.10">
    <property type="entry name" value="Leucine-rich Repeat Variant"/>
    <property type="match status" value="2"/>
</dbReference>
<accession>A0A168MHZ1</accession>
<protein>
    <recommendedName>
        <fullName evidence="7">CLASP N-terminal domain-containing protein</fullName>
    </recommendedName>
</protein>
<dbReference type="SUPFAM" id="SSF48371">
    <property type="entry name" value="ARM repeat"/>
    <property type="match status" value="1"/>
</dbReference>
<evidence type="ECO:0000256" key="4">
    <source>
        <dbReference type="ARBA" id="ARBA00022701"/>
    </source>
</evidence>
<feature type="domain" description="CLASP N-terminal" evidence="7">
    <location>
        <begin position="18"/>
        <end position="245"/>
    </location>
</feature>
<evidence type="ECO:0000256" key="5">
    <source>
        <dbReference type="ARBA" id="ARBA00022776"/>
    </source>
</evidence>
<keyword evidence="4" id="KW-0493">Microtubule</keyword>
<keyword evidence="9" id="KW-1185">Reference proteome</keyword>
<feature type="region of interest" description="Disordered" evidence="6">
    <location>
        <begin position="362"/>
        <end position="393"/>
    </location>
</feature>
<gene>
    <name evidence="8" type="primary">ABSGL_04095.1 scaffold 5027</name>
</gene>
<feature type="compositionally biased region" description="Basic residues" evidence="6">
    <location>
        <begin position="382"/>
        <end position="393"/>
    </location>
</feature>
<dbReference type="GO" id="GO:0008017">
    <property type="term" value="F:microtubule binding"/>
    <property type="evidence" value="ECO:0007669"/>
    <property type="project" value="TreeGrafter"/>
</dbReference>
<dbReference type="GO" id="GO:1990023">
    <property type="term" value="C:mitotic spindle midzone"/>
    <property type="evidence" value="ECO:0007669"/>
    <property type="project" value="TreeGrafter"/>
</dbReference>
<dbReference type="GO" id="GO:0005876">
    <property type="term" value="C:spindle microtubule"/>
    <property type="evidence" value="ECO:0007669"/>
    <property type="project" value="TreeGrafter"/>
</dbReference>
<evidence type="ECO:0000256" key="1">
    <source>
        <dbReference type="ARBA" id="ARBA00004186"/>
    </source>
</evidence>
<feature type="region of interest" description="Disordered" evidence="6">
    <location>
        <begin position="264"/>
        <end position="329"/>
    </location>
</feature>
<organism evidence="8">
    <name type="scientific">Absidia glauca</name>
    <name type="common">Pin mould</name>
    <dbReference type="NCBI Taxonomy" id="4829"/>
    <lineage>
        <taxon>Eukaryota</taxon>
        <taxon>Fungi</taxon>
        <taxon>Fungi incertae sedis</taxon>
        <taxon>Mucoromycota</taxon>
        <taxon>Mucoromycotina</taxon>
        <taxon>Mucoromycetes</taxon>
        <taxon>Mucorales</taxon>
        <taxon>Cunninghamellaceae</taxon>
        <taxon>Absidia</taxon>
    </lineage>
</organism>
<evidence type="ECO:0000256" key="3">
    <source>
        <dbReference type="ARBA" id="ARBA00022618"/>
    </source>
</evidence>
<dbReference type="GO" id="GO:0005815">
    <property type="term" value="C:microtubule organizing center"/>
    <property type="evidence" value="ECO:0007669"/>
    <property type="project" value="TreeGrafter"/>
</dbReference>
<comment type="similarity">
    <text evidence="2">Belongs to the CLASP family.</text>
</comment>
<dbReference type="InterPro" id="IPR011989">
    <property type="entry name" value="ARM-like"/>
</dbReference>
<comment type="subcellular location">
    <subcellularLocation>
        <location evidence="1">Cytoplasm</location>
        <location evidence="1">Cytoskeleton</location>
        <location evidence="1">Spindle</location>
    </subcellularLocation>
</comment>
<name>A0A168MHZ1_ABSGL</name>
<keyword evidence="3" id="KW-0132">Cell division</keyword>
<feature type="compositionally biased region" description="Polar residues" evidence="6">
    <location>
        <begin position="871"/>
        <end position="888"/>
    </location>
</feature>
<evidence type="ECO:0000256" key="6">
    <source>
        <dbReference type="SAM" id="MobiDB-lite"/>
    </source>
</evidence>
<dbReference type="Pfam" id="PF12348">
    <property type="entry name" value="CLASP_N"/>
    <property type="match status" value="1"/>
</dbReference>
<dbReference type="EMBL" id="LT552199">
    <property type="protein sequence ID" value="SAL98546.1"/>
    <property type="molecule type" value="Genomic_DNA"/>
</dbReference>
<dbReference type="InterPro" id="IPR024395">
    <property type="entry name" value="CLASP_N_dom"/>
</dbReference>
<dbReference type="InParanoid" id="A0A168MHZ1"/>
<feature type="compositionally biased region" description="Low complexity" evidence="6">
    <location>
        <begin position="369"/>
        <end position="380"/>
    </location>
</feature>
<feature type="compositionally biased region" description="Low complexity" evidence="6">
    <location>
        <begin position="307"/>
        <end position="321"/>
    </location>
</feature>
<dbReference type="OMA" id="CREAFWI"/>
<dbReference type="PANTHER" id="PTHR21567:SF9">
    <property type="entry name" value="CLIP-ASSOCIATING PROTEIN"/>
    <property type="match status" value="1"/>
</dbReference>
<reference evidence="8" key="1">
    <citation type="submission" date="2016-04" db="EMBL/GenBank/DDBJ databases">
        <authorList>
            <person name="Evans L.H."/>
            <person name="Alamgir A."/>
            <person name="Owens N."/>
            <person name="Weber N.D."/>
            <person name="Virtaneva K."/>
            <person name="Barbian K."/>
            <person name="Babar A."/>
            <person name="Rosenke K."/>
        </authorList>
    </citation>
    <scope>NUCLEOTIDE SEQUENCE [LARGE SCALE GENOMIC DNA]</scope>
    <source>
        <strain evidence="8">CBS 101.48</strain>
    </source>
</reference>
<feature type="compositionally biased region" description="Polar residues" evidence="6">
    <location>
        <begin position="835"/>
        <end position="849"/>
    </location>
</feature>
<sequence>MQNNDIEVVVLSGAKEVDALFTKMATFFKDKESEHNWESRHKDIVRLRGLLRGNAPRKYLESVVNGMRLMVDGITKSTESLRTTLALDALQLVADIGAYLPRSLDAYMYDQFLNCLIRATSVSKKIVASQSKEAMINFLQLANYYPKTPQLFWLAMNEKNNQVRHFVALYVKAMLHAHAPKEQVRHSMDRSGGTDLIGKILEKGLTDATPIVRETCREPFWFFWFFWQERGDTLLRHLPASILRPLEKSKPAALAVLSTSPVADTVTASPSNSTNSHSQLQPVSPSSSNTSFGSLESASTKQKHFVANNTNSSNFSNNTAAGLQKRSMSPSLLRSTSPLIFRHGGHQPSVASANVLPHTASNQVSLPGSSNNCSTSTVSNLRKSRVPGLSRKKSMLSVKRKHSILAMLQQDDLAIRVEGLQALSRKLTPYSDYPVDIATIQVDAGGGANALMVDGATFQSVLLTLFTSTLEQNNGNPKLYEALSTWDSVMGVMLKLIPFEDYLPKIMLDCAIEQQQPQQGSPQQKQDDEWAKFASASRAWARAKWYLKRHDPDLAEKIYNGLMVLDGSNNGISTYQQSSVTAKKKTSMRPMERRKLTKQWLVWMDELVLSVIGLDNEDGTDTGEDDTWLSEAGEDPSLLRHGLGRTYWQDLFGNEPYAKNVASAWFESDANVRHCLHLLLPLLLSSSPGSLWHEPLVTLVGHIRLINQRLFDMFVTTLDDSAAAKISRILGIHLRVVFAPPPSQTVQQTVTSSSTVPQPLIATDMVATETLYDDYDDPTEENKQVLSIDEISDDNMSVNQRSPVSMEKEVSCRLEQQPTNENPDGVAHPIFSEDVNYSNIDDSGSNTVDVTPIDNDADDEVPSIPLPLSPGLNTTTPASNEQSTQQITEAGKEESSFTADRIPSPIPTTSLSVKNSFNGEDGKYTPPHTNELSPSSDIPLIPGPSSTASVVCEGTNQNERSIEIDSKGSPHDNDKPVVRVPKYVSYYAPNIENISHWHAVFDANHRSEGTKDRAVPLYQLIDKLKQYCQVSGTTAHQQHSVLFRKLMRLSKDSPIQKKWDQGGSEELPGSEMWASASKDGGNFVELIQVIINMLSLPQFGCCTLLILDLVRQLAMAQTGLMRFYEMKMDRHGMTLESQLFEQLLEKRGSLDPTICTAAEDATEAVLVGLEPQTVFEVFLAYLTYQLIILKTPSTTTAQEEDINDVASRPRYDPIASAFMFLGQSVIQVNNTLFIEEWLNRGGVPVFVKGLNYPQVQVRKSCVNAIVEFQEVLGDDIYLFLSDIRQDQLNLIRHYVNKSIKKKSSLRQLCANGQLR</sequence>
<feature type="region of interest" description="Disordered" evidence="6">
    <location>
        <begin position="835"/>
        <end position="935"/>
    </location>
</feature>
<keyword evidence="5" id="KW-0131">Cell cycle</keyword>
<dbReference type="STRING" id="4829.A0A168MHZ1"/>
<feature type="compositionally biased region" description="Polar residues" evidence="6">
    <location>
        <begin position="264"/>
        <end position="300"/>
    </location>
</feature>